<protein>
    <submittedName>
        <fullName evidence="5">Bacteriophage integrase</fullName>
    </submittedName>
</protein>
<gene>
    <name evidence="5" type="ORF">FD29_GL001399</name>
</gene>
<proteinExistence type="predicted"/>
<dbReference type="Pfam" id="PF14657">
    <property type="entry name" value="Arm-DNA-bind_4"/>
    <property type="match status" value="1"/>
</dbReference>
<dbReference type="Gene3D" id="1.10.443.10">
    <property type="entry name" value="Intergrase catalytic core"/>
    <property type="match status" value="1"/>
</dbReference>
<dbReference type="InterPro" id="IPR028259">
    <property type="entry name" value="AP2-like_int_N"/>
</dbReference>
<dbReference type="OrthoDB" id="9803188at2"/>
<dbReference type="InterPro" id="IPR010998">
    <property type="entry name" value="Integrase_recombinase_N"/>
</dbReference>
<organism evidence="5 6">
    <name type="scientific">Companilactobacillus mindensis DSM 14500</name>
    <dbReference type="NCBI Taxonomy" id="1423770"/>
    <lineage>
        <taxon>Bacteria</taxon>
        <taxon>Bacillati</taxon>
        <taxon>Bacillota</taxon>
        <taxon>Bacilli</taxon>
        <taxon>Lactobacillales</taxon>
        <taxon>Lactobacillaceae</taxon>
        <taxon>Companilactobacillus</taxon>
    </lineage>
</organism>
<dbReference type="GO" id="GO:0015074">
    <property type="term" value="P:DNA integration"/>
    <property type="evidence" value="ECO:0007669"/>
    <property type="project" value="UniProtKB-KW"/>
</dbReference>
<comment type="caution">
    <text evidence="5">The sequence shown here is derived from an EMBL/GenBank/DDBJ whole genome shotgun (WGS) entry which is preliminary data.</text>
</comment>
<evidence type="ECO:0000256" key="1">
    <source>
        <dbReference type="ARBA" id="ARBA00022908"/>
    </source>
</evidence>
<evidence type="ECO:0000313" key="5">
    <source>
        <dbReference type="EMBL" id="KRL42914.1"/>
    </source>
</evidence>
<dbReference type="AlphaFoldDB" id="A0A0R1QLS1"/>
<dbReference type="GO" id="GO:0003677">
    <property type="term" value="F:DNA binding"/>
    <property type="evidence" value="ECO:0007669"/>
    <property type="project" value="UniProtKB-KW"/>
</dbReference>
<dbReference type="Pfam" id="PF14659">
    <property type="entry name" value="Phage_int_SAM_3"/>
    <property type="match status" value="1"/>
</dbReference>
<sequence length="254" mass="29741">MATIEKHGKTYRYRINFRDDNGQYQRYNQSGFSTKTEAKHAAEEMENKMRHGSNLDQKDVTINDYYKTWVEVYKKPNVGYSSMNRFNNIAKVIDNYFPNTKLTDITKMSYQSFMNKYQATRSTVTCKKTNSIIRSCVQDAIDDQIIYSDFTRKVTIKGAPSRKRAVKFLTVDNFKKLIDYADKNKSFSTITYYMVLTGAYSGLRFEEIGGLTWNNIDFAKNEIHFKNIYDYQDTKKNRSKNKNSKFCQNCSPIA</sequence>
<dbReference type="InterPro" id="IPR002104">
    <property type="entry name" value="Integrase_catalytic"/>
</dbReference>
<reference evidence="5 6" key="1">
    <citation type="journal article" date="2015" name="Genome Announc.">
        <title>Expanding the biotechnology potential of lactobacilli through comparative genomics of 213 strains and associated genera.</title>
        <authorList>
            <person name="Sun Z."/>
            <person name="Harris H.M."/>
            <person name="McCann A."/>
            <person name="Guo C."/>
            <person name="Argimon S."/>
            <person name="Zhang W."/>
            <person name="Yang X."/>
            <person name="Jeffery I.B."/>
            <person name="Cooney J.C."/>
            <person name="Kagawa T.F."/>
            <person name="Liu W."/>
            <person name="Song Y."/>
            <person name="Salvetti E."/>
            <person name="Wrobel A."/>
            <person name="Rasinkangas P."/>
            <person name="Parkhill J."/>
            <person name="Rea M.C."/>
            <person name="O'Sullivan O."/>
            <person name="Ritari J."/>
            <person name="Douillard F.P."/>
            <person name="Paul Ross R."/>
            <person name="Yang R."/>
            <person name="Briner A.E."/>
            <person name="Felis G.E."/>
            <person name="de Vos W.M."/>
            <person name="Barrangou R."/>
            <person name="Klaenhammer T.R."/>
            <person name="Caufield P.W."/>
            <person name="Cui Y."/>
            <person name="Zhang H."/>
            <person name="O'Toole P.W."/>
        </authorList>
    </citation>
    <scope>NUCLEOTIDE SEQUENCE [LARGE SCALE GENOMIC DNA]</scope>
    <source>
        <strain evidence="5 6">DSM 14500</strain>
    </source>
</reference>
<dbReference type="GO" id="GO:0006310">
    <property type="term" value="P:DNA recombination"/>
    <property type="evidence" value="ECO:0007669"/>
    <property type="project" value="UniProtKB-KW"/>
</dbReference>
<keyword evidence="1" id="KW-0229">DNA integration</keyword>
<dbReference type="InterPro" id="IPR004107">
    <property type="entry name" value="Integrase_SAM-like_N"/>
</dbReference>
<dbReference type="STRING" id="1423770.FD29_GL001399"/>
<keyword evidence="2" id="KW-0238">DNA-binding</keyword>
<dbReference type="RefSeq" id="WP_057888743.1">
    <property type="nucleotide sequence ID" value="NZ_AZEZ01000097.1"/>
</dbReference>
<keyword evidence="3" id="KW-0233">DNA recombination</keyword>
<dbReference type="Pfam" id="PF00589">
    <property type="entry name" value="Phage_integrase"/>
    <property type="match status" value="1"/>
</dbReference>
<dbReference type="Gene3D" id="1.10.150.130">
    <property type="match status" value="1"/>
</dbReference>
<evidence type="ECO:0000256" key="3">
    <source>
        <dbReference type="ARBA" id="ARBA00023172"/>
    </source>
</evidence>
<dbReference type="InterPro" id="IPR011010">
    <property type="entry name" value="DNA_brk_join_enz"/>
</dbReference>
<evidence type="ECO:0000313" key="6">
    <source>
        <dbReference type="Proteomes" id="UP000050872"/>
    </source>
</evidence>
<dbReference type="Proteomes" id="UP000050872">
    <property type="component" value="Unassembled WGS sequence"/>
</dbReference>
<accession>A0A0R1QLS1</accession>
<dbReference type="EMBL" id="AZEZ01000097">
    <property type="protein sequence ID" value="KRL42914.1"/>
    <property type="molecule type" value="Genomic_DNA"/>
</dbReference>
<keyword evidence="6" id="KW-1185">Reference proteome</keyword>
<dbReference type="InterPro" id="IPR013762">
    <property type="entry name" value="Integrase-like_cat_sf"/>
</dbReference>
<dbReference type="PROSITE" id="PS51898">
    <property type="entry name" value="TYR_RECOMBINASE"/>
    <property type="match status" value="1"/>
</dbReference>
<feature type="domain" description="Tyr recombinase" evidence="4">
    <location>
        <begin position="164"/>
        <end position="254"/>
    </location>
</feature>
<evidence type="ECO:0000259" key="4">
    <source>
        <dbReference type="PROSITE" id="PS51898"/>
    </source>
</evidence>
<evidence type="ECO:0000256" key="2">
    <source>
        <dbReference type="ARBA" id="ARBA00023125"/>
    </source>
</evidence>
<dbReference type="PATRIC" id="fig|1423770.3.peg.1435"/>
<name>A0A0R1QLS1_9LACO</name>
<dbReference type="SUPFAM" id="SSF56349">
    <property type="entry name" value="DNA breaking-rejoining enzymes"/>
    <property type="match status" value="1"/>
</dbReference>